<dbReference type="EMBL" id="JAAKZY010000011">
    <property type="protein sequence ID" value="NGO07180.1"/>
    <property type="molecule type" value="Genomic_DNA"/>
</dbReference>
<keyword evidence="2" id="KW-1185">Reference proteome</keyword>
<accession>A0A6G4UZV2</accession>
<dbReference type="AlphaFoldDB" id="A0A6G4UZV2"/>
<evidence type="ECO:0000313" key="2">
    <source>
        <dbReference type="Proteomes" id="UP000472335"/>
    </source>
</evidence>
<dbReference type="RefSeq" id="WP_165255197.1">
    <property type="nucleotide sequence ID" value="NZ_JAAKZY010000011.1"/>
</dbReference>
<name>A0A6G4UZV2_9ACTN</name>
<proteinExistence type="predicted"/>
<protein>
    <submittedName>
        <fullName evidence="1">Beta-glucosidase</fullName>
    </submittedName>
</protein>
<organism evidence="1 2">
    <name type="scientific">Streptomyces scabichelini</name>
    <dbReference type="NCBI Taxonomy" id="2711217"/>
    <lineage>
        <taxon>Bacteria</taxon>
        <taxon>Bacillati</taxon>
        <taxon>Actinomycetota</taxon>
        <taxon>Actinomycetes</taxon>
        <taxon>Kitasatosporales</taxon>
        <taxon>Streptomycetaceae</taxon>
        <taxon>Streptomyces</taxon>
    </lineage>
</organism>
<sequence length="304" mass="31755">MTTHSLAQAAYRSEQDFLPPPVSLTITPATPGPGQVVTLTATLKNTTGITLRGTVLYLAVSDIEESDNLGDIAPGRSVTRTWKTRLPDDAEGVVPCIAHALFDVHEDGSDCTRATSRLLLPYRSLASAFDNAGISSDDATTTADIDGSRSSLSAQALASVGLTPGASVTYGGTTFTWPETKPGAKDNVVSSGQTVRLSGTGSRLAFLGTSTWGDGKGPGKVVYADGTEQAFSVDVPDWYWANPAAAVVLPYRNTPSGQDRNPVSLYTFGVDLEDKELHSVVLPKVSDGLPSGGPALHIFAMTVA</sequence>
<reference evidence="1 2" key="1">
    <citation type="submission" date="2020-02" db="EMBL/GenBank/DDBJ databases">
        <title>Whole-genome analyses of novel actinobacteria.</title>
        <authorList>
            <person name="Sahin N."/>
            <person name="Gencbay T."/>
        </authorList>
    </citation>
    <scope>NUCLEOTIDE SEQUENCE [LARGE SCALE GENOMIC DNA]</scope>
    <source>
        <strain evidence="1 2">HC44</strain>
    </source>
</reference>
<evidence type="ECO:0000313" key="1">
    <source>
        <dbReference type="EMBL" id="NGO07180.1"/>
    </source>
</evidence>
<comment type="caution">
    <text evidence="1">The sequence shown here is derived from an EMBL/GenBank/DDBJ whole genome shotgun (WGS) entry which is preliminary data.</text>
</comment>
<gene>
    <name evidence="1" type="ORF">G5C60_05840</name>
</gene>
<dbReference type="Proteomes" id="UP000472335">
    <property type="component" value="Unassembled WGS sequence"/>
</dbReference>